<dbReference type="PANTHER" id="PTHR43537">
    <property type="entry name" value="TRANSCRIPTIONAL REGULATOR, GNTR FAMILY"/>
    <property type="match status" value="1"/>
</dbReference>
<dbReference type="SMART" id="SM00345">
    <property type="entry name" value="HTH_GNTR"/>
    <property type="match status" value="1"/>
</dbReference>
<dbReference type="Proteomes" id="UP000313645">
    <property type="component" value="Unassembled WGS sequence"/>
</dbReference>
<dbReference type="PROSITE" id="PS50949">
    <property type="entry name" value="HTH_GNTR"/>
    <property type="match status" value="1"/>
</dbReference>
<evidence type="ECO:0000256" key="3">
    <source>
        <dbReference type="ARBA" id="ARBA00023163"/>
    </source>
</evidence>
<dbReference type="PANTHER" id="PTHR43537:SF24">
    <property type="entry name" value="GLUCONATE OPERON TRANSCRIPTIONAL REPRESSOR"/>
    <property type="match status" value="1"/>
</dbReference>
<dbReference type="InterPro" id="IPR011711">
    <property type="entry name" value="GntR_C"/>
</dbReference>
<accession>A0ABY1ZHW1</accession>
<evidence type="ECO:0000313" key="5">
    <source>
        <dbReference type="EMBL" id="TBW52553.1"/>
    </source>
</evidence>
<dbReference type="RefSeq" id="WP_131482896.1">
    <property type="nucleotide sequence ID" value="NZ_SJDL01000027.1"/>
</dbReference>
<protein>
    <submittedName>
        <fullName evidence="5">FadR family transcriptional regulator</fullName>
    </submittedName>
</protein>
<organism evidence="5 6">
    <name type="scientific">Marinobacter halodurans</name>
    <dbReference type="NCBI Taxonomy" id="2528979"/>
    <lineage>
        <taxon>Bacteria</taxon>
        <taxon>Pseudomonadati</taxon>
        <taxon>Pseudomonadota</taxon>
        <taxon>Gammaproteobacteria</taxon>
        <taxon>Pseudomonadales</taxon>
        <taxon>Marinobacteraceae</taxon>
        <taxon>Marinobacter</taxon>
    </lineage>
</organism>
<dbReference type="PRINTS" id="PR00035">
    <property type="entry name" value="HTHGNTR"/>
</dbReference>
<gene>
    <name evidence="5" type="ORF">EZI54_16050</name>
</gene>
<dbReference type="InterPro" id="IPR008920">
    <property type="entry name" value="TF_FadR/GntR_C"/>
</dbReference>
<dbReference type="CDD" id="cd07377">
    <property type="entry name" value="WHTH_GntR"/>
    <property type="match status" value="1"/>
</dbReference>
<dbReference type="SUPFAM" id="SSF46785">
    <property type="entry name" value="Winged helix' DNA-binding domain"/>
    <property type="match status" value="1"/>
</dbReference>
<dbReference type="EMBL" id="SJDL01000027">
    <property type="protein sequence ID" value="TBW52553.1"/>
    <property type="molecule type" value="Genomic_DNA"/>
</dbReference>
<sequence>MAGTNDETKGLNVQRVSREGSLSMYVADQLETLIVTGRIPVGEKLPTESGLCESFGVSRTVVREAVAHLKSLGLVETRRGVGSTVLRNTAPEAMPANRIRPTTVDDILHVLELRLNLEPAAAELAARRHTDEDKRILREKHAAFMQARARDGQARNEDFEFHCAIAAATHNPFFQSFYEQLSHGIIPRAKLMSIEINTSATHKYLARVEDEHADVLEAILARDGEAAREMMYQHLNRARNMYATFQES</sequence>
<dbReference type="InterPro" id="IPR000524">
    <property type="entry name" value="Tscrpt_reg_HTH_GntR"/>
</dbReference>
<reference evidence="5 6" key="1">
    <citation type="submission" date="2019-02" db="EMBL/GenBank/DDBJ databases">
        <title>Marinobacter halodurans sp. nov., a marine bacterium isolated from sea tidal flat.</title>
        <authorList>
            <person name="Yoo Y."/>
            <person name="Lee D.W."/>
            <person name="Kim B.S."/>
            <person name="Kim J.-J."/>
        </authorList>
    </citation>
    <scope>NUCLEOTIDE SEQUENCE [LARGE SCALE GENOMIC DNA]</scope>
    <source>
        <strain evidence="5 6">YJ-S3-2</strain>
    </source>
</reference>
<dbReference type="Pfam" id="PF00392">
    <property type="entry name" value="GntR"/>
    <property type="match status" value="1"/>
</dbReference>
<comment type="caution">
    <text evidence="5">The sequence shown here is derived from an EMBL/GenBank/DDBJ whole genome shotgun (WGS) entry which is preliminary data.</text>
</comment>
<dbReference type="InterPro" id="IPR036388">
    <property type="entry name" value="WH-like_DNA-bd_sf"/>
</dbReference>
<keyword evidence="6" id="KW-1185">Reference proteome</keyword>
<keyword evidence="2" id="KW-0238">DNA-binding</keyword>
<dbReference type="Gene3D" id="1.10.10.10">
    <property type="entry name" value="Winged helix-like DNA-binding domain superfamily/Winged helix DNA-binding domain"/>
    <property type="match status" value="1"/>
</dbReference>
<proteinExistence type="predicted"/>
<keyword evidence="3" id="KW-0804">Transcription</keyword>
<dbReference type="InterPro" id="IPR036390">
    <property type="entry name" value="WH_DNA-bd_sf"/>
</dbReference>
<keyword evidence="1" id="KW-0805">Transcription regulation</keyword>
<dbReference type="Pfam" id="PF07729">
    <property type="entry name" value="FCD"/>
    <property type="match status" value="1"/>
</dbReference>
<evidence type="ECO:0000313" key="6">
    <source>
        <dbReference type="Proteomes" id="UP000313645"/>
    </source>
</evidence>
<evidence type="ECO:0000256" key="1">
    <source>
        <dbReference type="ARBA" id="ARBA00023015"/>
    </source>
</evidence>
<evidence type="ECO:0000259" key="4">
    <source>
        <dbReference type="PROSITE" id="PS50949"/>
    </source>
</evidence>
<dbReference type="Gene3D" id="1.20.120.530">
    <property type="entry name" value="GntR ligand-binding domain-like"/>
    <property type="match status" value="1"/>
</dbReference>
<name>A0ABY1ZHW1_9GAMM</name>
<dbReference type="SMART" id="SM00895">
    <property type="entry name" value="FCD"/>
    <property type="match status" value="1"/>
</dbReference>
<feature type="domain" description="HTH gntR-type" evidence="4">
    <location>
        <begin position="20"/>
        <end position="88"/>
    </location>
</feature>
<evidence type="ECO:0000256" key="2">
    <source>
        <dbReference type="ARBA" id="ARBA00023125"/>
    </source>
</evidence>
<dbReference type="SUPFAM" id="SSF48008">
    <property type="entry name" value="GntR ligand-binding domain-like"/>
    <property type="match status" value="1"/>
</dbReference>